<evidence type="ECO:0000313" key="2">
    <source>
        <dbReference type="EMBL" id="KAI5072076.1"/>
    </source>
</evidence>
<name>A0A9D4UQX9_ADICA</name>
<reference evidence="2" key="1">
    <citation type="submission" date="2021-01" db="EMBL/GenBank/DDBJ databases">
        <title>Adiantum capillus-veneris genome.</title>
        <authorList>
            <person name="Fang Y."/>
            <person name="Liao Q."/>
        </authorList>
    </citation>
    <scope>NUCLEOTIDE SEQUENCE</scope>
    <source>
        <strain evidence="2">H3</strain>
        <tissue evidence="2">Leaf</tissue>
    </source>
</reference>
<dbReference type="Proteomes" id="UP000886520">
    <property type="component" value="Chromosome 12"/>
</dbReference>
<comment type="caution">
    <text evidence="2">The sequence shown here is derived from an EMBL/GenBank/DDBJ whole genome shotgun (WGS) entry which is preliminary data.</text>
</comment>
<proteinExistence type="predicted"/>
<organism evidence="2 3">
    <name type="scientific">Adiantum capillus-veneris</name>
    <name type="common">Maidenhair fern</name>
    <dbReference type="NCBI Taxonomy" id="13818"/>
    <lineage>
        <taxon>Eukaryota</taxon>
        <taxon>Viridiplantae</taxon>
        <taxon>Streptophyta</taxon>
        <taxon>Embryophyta</taxon>
        <taxon>Tracheophyta</taxon>
        <taxon>Polypodiopsida</taxon>
        <taxon>Polypodiidae</taxon>
        <taxon>Polypodiales</taxon>
        <taxon>Pteridineae</taxon>
        <taxon>Pteridaceae</taxon>
        <taxon>Vittarioideae</taxon>
        <taxon>Adiantum</taxon>
    </lineage>
</organism>
<sequence>NPLDQNSIIDHLQDQMEQLEQKLLEIENYLKALENSTRKVELMRLQSNAEGLQ</sequence>
<protein>
    <submittedName>
        <fullName evidence="2">Uncharacterized protein</fullName>
    </submittedName>
</protein>
<evidence type="ECO:0000256" key="1">
    <source>
        <dbReference type="SAM" id="Coils"/>
    </source>
</evidence>
<evidence type="ECO:0000313" key="3">
    <source>
        <dbReference type="Proteomes" id="UP000886520"/>
    </source>
</evidence>
<feature type="non-terminal residue" evidence="2">
    <location>
        <position position="1"/>
    </location>
</feature>
<keyword evidence="1" id="KW-0175">Coiled coil</keyword>
<dbReference type="EMBL" id="JABFUD020000012">
    <property type="protein sequence ID" value="KAI5072076.1"/>
    <property type="molecule type" value="Genomic_DNA"/>
</dbReference>
<keyword evidence="3" id="KW-1185">Reference proteome</keyword>
<feature type="coiled-coil region" evidence="1">
    <location>
        <begin position="9"/>
        <end position="46"/>
    </location>
</feature>
<accession>A0A9D4UQX9</accession>
<dbReference type="AlphaFoldDB" id="A0A9D4UQX9"/>
<gene>
    <name evidence="2" type="ORF">GOP47_0012182</name>
</gene>